<evidence type="ECO:0000256" key="5">
    <source>
        <dbReference type="HAMAP-Rule" id="MF_00658"/>
    </source>
</evidence>
<comment type="caution">
    <text evidence="6">The sequence shown here is derived from an EMBL/GenBank/DDBJ whole genome shotgun (WGS) entry which is preliminary data.</text>
</comment>
<dbReference type="STRING" id="631454.N177_1847"/>
<dbReference type="RefSeq" id="WP_023431988.1">
    <property type="nucleotide sequence ID" value="NZ_AWXZ01000023.1"/>
</dbReference>
<dbReference type="NCBIfam" id="NF000989">
    <property type="entry name" value="PRK00103.2-3"/>
    <property type="match status" value="1"/>
</dbReference>
<dbReference type="EMBL" id="AWXZ01000023">
    <property type="protein sequence ID" value="ESR25330.1"/>
    <property type="molecule type" value="Genomic_DNA"/>
</dbReference>
<dbReference type="Pfam" id="PF02590">
    <property type="entry name" value="SPOUT_MTase"/>
    <property type="match status" value="1"/>
</dbReference>
<organism evidence="6 7">
    <name type="scientific">Lutibaculum baratangense AMV1</name>
    <dbReference type="NCBI Taxonomy" id="631454"/>
    <lineage>
        <taxon>Bacteria</taxon>
        <taxon>Pseudomonadati</taxon>
        <taxon>Pseudomonadota</taxon>
        <taxon>Alphaproteobacteria</taxon>
        <taxon>Hyphomicrobiales</taxon>
        <taxon>Tepidamorphaceae</taxon>
        <taxon>Lutibaculum</taxon>
    </lineage>
</organism>
<dbReference type="InterPro" id="IPR029026">
    <property type="entry name" value="tRNA_m1G_MTases_N"/>
</dbReference>
<keyword evidence="7" id="KW-1185">Reference proteome</keyword>
<dbReference type="PIRSF" id="PIRSF004505">
    <property type="entry name" value="MT_bac"/>
    <property type="match status" value="1"/>
</dbReference>
<dbReference type="AlphaFoldDB" id="V4RQ68"/>
<gene>
    <name evidence="5" type="primary">rlmH</name>
    <name evidence="6" type="ORF">N177_1847</name>
</gene>
<dbReference type="Gene3D" id="3.40.1280.10">
    <property type="match status" value="1"/>
</dbReference>
<evidence type="ECO:0000256" key="1">
    <source>
        <dbReference type="ARBA" id="ARBA00022603"/>
    </source>
</evidence>
<keyword evidence="3 5" id="KW-0949">S-adenosyl-L-methionine</keyword>
<sequence>MRITILAVGRLKSGPESDLVARYHKRAEATGRSLGLTAVQVKEIAEARAPSADERRRAEAQQLLARLPDGAHLVLLDEAGEDTGSEALADQLRALADAGRKDLAFAIGGPDGHGGDLRARANGTLRFGRATWPHQLVRVMLMEQIYRAMTILSGHPYHRA</sequence>
<keyword evidence="5" id="KW-0698">rRNA processing</keyword>
<dbReference type="HAMAP" id="MF_00658">
    <property type="entry name" value="23SrRNA_methyltr_H"/>
    <property type="match status" value="1"/>
</dbReference>
<dbReference type="GO" id="GO:0005737">
    <property type="term" value="C:cytoplasm"/>
    <property type="evidence" value="ECO:0007669"/>
    <property type="project" value="UniProtKB-SubCell"/>
</dbReference>
<dbReference type="Proteomes" id="UP000017819">
    <property type="component" value="Unassembled WGS sequence"/>
</dbReference>
<dbReference type="GO" id="GO:0070038">
    <property type="term" value="F:rRNA (pseudouridine-N3-)-methyltransferase activity"/>
    <property type="evidence" value="ECO:0007669"/>
    <property type="project" value="UniProtKB-UniRule"/>
</dbReference>
<evidence type="ECO:0000313" key="7">
    <source>
        <dbReference type="Proteomes" id="UP000017819"/>
    </source>
</evidence>
<name>V4RQ68_9HYPH</name>
<proteinExistence type="inferred from homology"/>
<comment type="function">
    <text evidence="5">Specifically methylates the pseudouridine at position 1915 (m3Psi1915) in 23S rRNA.</text>
</comment>
<comment type="subcellular location">
    <subcellularLocation>
        <location evidence="5">Cytoplasm</location>
    </subcellularLocation>
</comment>
<dbReference type="InterPro" id="IPR003742">
    <property type="entry name" value="RlmH-like"/>
</dbReference>
<dbReference type="EC" id="2.1.1.177" evidence="5"/>
<comment type="subunit">
    <text evidence="5">Homodimer.</text>
</comment>
<keyword evidence="1 5" id="KW-0489">Methyltransferase</keyword>
<comment type="caution">
    <text evidence="5">Lacks conserved residue(s) required for the propagation of feature annotation.</text>
</comment>
<keyword evidence="5" id="KW-0963">Cytoplasm</keyword>
<accession>V4RQ68</accession>
<comment type="similarity">
    <text evidence="4 5">Belongs to the RNA methyltransferase RlmH family.</text>
</comment>
<keyword evidence="2 5" id="KW-0808">Transferase</keyword>
<dbReference type="SUPFAM" id="SSF75217">
    <property type="entry name" value="alpha/beta knot"/>
    <property type="match status" value="1"/>
</dbReference>
<feature type="binding site" evidence="5">
    <location>
        <position position="76"/>
    </location>
    <ligand>
        <name>S-adenosyl-L-methionine</name>
        <dbReference type="ChEBI" id="CHEBI:59789"/>
    </ligand>
</feature>
<dbReference type="InterPro" id="IPR029028">
    <property type="entry name" value="Alpha/beta_knot_MTases"/>
</dbReference>
<dbReference type="eggNOG" id="COG1576">
    <property type="taxonomic scope" value="Bacteria"/>
</dbReference>
<dbReference type="OrthoDB" id="9806643at2"/>
<evidence type="ECO:0000256" key="3">
    <source>
        <dbReference type="ARBA" id="ARBA00022691"/>
    </source>
</evidence>
<protein>
    <recommendedName>
        <fullName evidence="5">Ribosomal RNA large subunit methyltransferase H</fullName>
        <ecNumber evidence="5">2.1.1.177</ecNumber>
    </recommendedName>
    <alternativeName>
        <fullName evidence="5">23S rRNA (pseudouridine1915-N3)-methyltransferase</fullName>
    </alternativeName>
    <alternativeName>
        <fullName evidence="5">23S rRNA m3Psi1915 methyltransferase</fullName>
    </alternativeName>
    <alternativeName>
        <fullName evidence="5">rRNA (pseudouridine-N3-)-methyltransferase RlmH</fullName>
    </alternativeName>
</protein>
<dbReference type="PANTHER" id="PTHR33603:SF1">
    <property type="entry name" value="RIBOSOMAL RNA LARGE SUBUNIT METHYLTRANSFERASE H"/>
    <property type="match status" value="1"/>
</dbReference>
<evidence type="ECO:0000313" key="6">
    <source>
        <dbReference type="EMBL" id="ESR25330.1"/>
    </source>
</evidence>
<dbReference type="PANTHER" id="PTHR33603">
    <property type="entry name" value="METHYLTRANSFERASE"/>
    <property type="match status" value="1"/>
</dbReference>
<comment type="catalytic activity">
    <reaction evidence="5">
        <text>pseudouridine(1915) in 23S rRNA + S-adenosyl-L-methionine = N(3)-methylpseudouridine(1915) in 23S rRNA + S-adenosyl-L-homocysteine + H(+)</text>
        <dbReference type="Rhea" id="RHEA:42752"/>
        <dbReference type="Rhea" id="RHEA-COMP:10221"/>
        <dbReference type="Rhea" id="RHEA-COMP:10222"/>
        <dbReference type="ChEBI" id="CHEBI:15378"/>
        <dbReference type="ChEBI" id="CHEBI:57856"/>
        <dbReference type="ChEBI" id="CHEBI:59789"/>
        <dbReference type="ChEBI" id="CHEBI:65314"/>
        <dbReference type="ChEBI" id="CHEBI:74486"/>
        <dbReference type="EC" id="2.1.1.177"/>
    </reaction>
</comment>
<reference evidence="6 7" key="1">
    <citation type="journal article" date="2014" name="Genome Announc.">
        <title>Draft Genome Sequence of Lutibaculum baratangense Strain AMV1T, Isolated from a Mud Volcano in Andamans, India.</title>
        <authorList>
            <person name="Singh A."/>
            <person name="Sreenivas A."/>
            <person name="Sathyanarayana Reddy G."/>
            <person name="Pinnaka A.K."/>
            <person name="Shivaji S."/>
        </authorList>
    </citation>
    <scope>NUCLEOTIDE SEQUENCE [LARGE SCALE GENOMIC DNA]</scope>
    <source>
        <strain evidence="6 7">AMV1</strain>
    </source>
</reference>
<evidence type="ECO:0000256" key="4">
    <source>
        <dbReference type="ARBA" id="ARBA00038303"/>
    </source>
</evidence>
<dbReference type="PATRIC" id="fig|631454.5.peg.1826"/>
<feature type="binding site" evidence="5">
    <location>
        <position position="108"/>
    </location>
    <ligand>
        <name>S-adenosyl-L-methionine</name>
        <dbReference type="ChEBI" id="CHEBI:59789"/>
    </ligand>
</feature>
<dbReference type="CDD" id="cd18081">
    <property type="entry name" value="RlmH-like"/>
    <property type="match status" value="1"/>
</dbReference>
<evidence type="ECO:0000256" key="2">
    <source>
        <dbReference type="ARBA" id="ARBA00022679"/>
    </source>
</evidence>